<feature type="transmembrane region" description="Helical" evidence="25">
    <location>
        <begin position="1532"/>
        <end position="1560"/>
    </location>
</feature>
<comment type="caution">
    <text evidence="25">Lacks conserved residue(s) required for the propagation of feature annotation.</text>
</comment>
<dbReference type="InterPro" id="IPR057307">
    <property type="entry name" value="PEP5_VPS11_N"/>
</dbReference>
<evidence type="ECO:0000259" key="28">
    <source>
        <dbReference type="PROSITE" id="PS50126"/>
    </source>
</evidence>
<keyword evidence="8" id="KW-0479">Metal-binding</keyword>
<feature type="compositionally biased region" description="Polar residues" evidence="26">
    <location>
        <begin position="1021"/>
        <end position="1031"/>
    </location>
</feature>
<feature type="compositionally biased region" description="Polar residues" evidence="26">
    <location>
        <begin position="550"/>
        <end position="563"/>
    </location>
</feature>
<dbReference type="Gene3D" id="3.40.1110.10">
    <property type="entry name" value="Calcium-transporting ATPase, cytoplasmic domain N"/>
    <property type="match status" value="1"/>
</dbReference>
<evidence type="ECO:0000256" key="9">
    <source>
        <dbReference type="ARBA" id="ARBA00022741"/>
    </source>
</evidence>
<evidence type="ECO:0000256" key="19">
    <source>
        <dbReference type="ARBA" id="ARBA00038148"/>
    </source>
</evidence>
<evidence type="ECO:0000256" key="6">
    <source>
        <dbReference type="ARBA" id="ARBA00022568"/>
    </source>
</evidence>
<feature type="region of interest" description="Disordered" evidence="26">
    <location>
        <begin position="27"/>
        <end position="67"/>
    </location>
</feature>
<feature type="transmembrane region" description="Helical" evidence="25">
    <location>
        <begin position="1308"/>
        <end position="1327"/>
    </location>
</feature>
<dbReference type="Gene3D" id="2.40.50.140">
    <property type="entry name" value="Nucleic acid-binding proteins"/>
    <property type="match status" value="1"/>
</dbReference>
<dbReference type="SUPFAM" id="SSF50249">
    <property type="entry name" value="Nucleic acid-binding proteins"/>
    <property type="match status" value="1"/>
</dbReference>
<evidence type="ECO:0000256" key="18">
    <source>
        <dbReference type="ARBA" id="ARBA00023136"/>
    </source>
</evidence>
<dbReference type="PROSITE" id="PS50236">
    <property type="entry name" value="CHCR"/>
    <property type="match status" value="1"/>
</dbReference>
<evidence type="ECO:0000256" key="16">
    <source>
        <dbReference type="ARBA" id="ARBA00022989"/>
    </source>
</evidence>
<dbReference type="InterPro" id="IPR006408">
    <property type="entry name" value="P-type_ATPase_IIB"/>
</dbReference>
<dbReference type="GO" id="GO:0005774">
    <property type="term" value="C:vacuolar membrane"/>
    <property type="evidence" value="ECO:0007669"/>
    <property type="project" value="UniProtKB-SubCell"/>
</dbReference>
<dbReference type="SFLD" id="SFLDF00027">
    <property type="entry name" value="p-type_atpase"/>
    <property type="match status" value="1"/>
</dbReference>
<feature type="compositionally biased region" description="Polar residues" evidence="26">
    <location>
        <begin position="1050"/>
        <end position="1064"/>
    </location>
</feature>
<feature type="region of interest" description="Disordered" evidence="26">
    <location>
        <begin position="1147"/>
        <end position="1237"/>
    </location>
</feature>
<keyword evidence="9 25" id="KW-0547">Nucleotide-binding</keyword>
<dbReference type="GO" id="GO:0006874">
    <property type="term" value="P:intracellular calcium ion homeostasis"/>
    <property type="evidence" value="ECO:0007669"/>
    <property type="project" value="TreeGrafter"/>
</dbReference>
<dbReference type="SUPFAM" id="SSF116742">
    <property type="entry name" value="eIF2alpha middle domain-like"/>
    <property type="match status" value="1"/>
</dbReference>
<dbReference type="OrthoDB" id="3352408at2759"/>
<evidence type="ECO:0000256" key="23">
    <source>
        <dbReference type="PROSITE-ProRule" id="PRU00175"/>
    </source>
</evidence>
<dbReference type="FunFam" id="2.70.150.10:FF:000028">
    <property type="entry name" value="Calcium-transporting ATPase"/>
    <property type="match status" value="1"/>
</dbReference>
<comment type="function">
    <text evidence="25">Catalyzes the hydrolysis of ATP coupled with the transport of calcium.</text>
</comment>
<feature type="region of interest" description="Disordered" evidence="26">
    <location>
        <begin position="1010"/>
        <end position="1109"/>
    </location>
</feature>
<proteinExistence type="inferred from homology"/>
<dbReference type="InterPro" id="IPR049549">
    <property type="entry name" value="RPN7_PSMD6_C"/>
</dbReference>
<dbReference type="CDD" id="cd02081">
    <property type="entry name" value="P-type_ATPase_Ca_PMCA-like"/>
    <property type="match status" value="1"/>
</dbReference>
<dbReference type="EC" id="7.2.2.10" evidence="25"/>
<dbReference type="Pfam" id="PF00575">
    <property type="entry name" value="S1"/>
    <property type="match status" value="1"/>
</dbReference>
<feature type="region of interest" description="Disordered" evidence="26">
    <location>
        <begin position="2464"/>
        <end position="2495"/>
    </location>
</feature>
<dbReference type="FunFam" id="3.40.50.1000:FF:000018">
    <property type="entry name" value="Calcium-transporting ATPase"/>
    <property type="match status" value="1"/>
</dbReference>
<evidence type="ECO:0000256" key="1">
    <source>
        <dbReference type="ARBA" id="ARBA00004128"/>
    </source>
</evidence>
<keyword evidence="3 25" id="KW-0813">Transport</keyword>
<dbReference type="GO" id="GO:0003743">
    <property type="term" value="F:translation initiation factor activity"/>
    <property type="evidence" value="ECO:0007669"/>
    <property type="project" value="UniProtKB-KW"/>
</dbReference>
<dbReference type="Pfam" id="PF00689">
    <property type="entry name" value="Cation_ATPase_C"/>
    <property type="match status" value="1"/>
</dbReference>
<evidence type="ECO:0000313" key="30">
    <source>
        <dbReference type="EMBL" id="KAF5367569.1"/>
    </source>
</evidence>
<dbReference type="GO" id="GO:0016887">
    <property type="term" value="F:ATP hydrolysis activity"/>
    <property type="evidence" value="ECO:0007669"/>
    <property type="project" value="InterPro"/>
</dbReference>
<reference evidence="30 31" key="1">
    <citation type="journal article" date="2020" name="ISME J.">
        <title>Uncovering the hidden diversity of litter-decomposition mechanisms in mushroom-forming fungi.</title>
        <authorList>
            <person name="Floudas D."/>
            <person name="Bentzer J."/>
            <person name="Ahren D."/>
            <person name="Johansson T."/>
            <person name="Persson P."/>
            <person name="Tunlid A."/>
        </authorList>
    </citation>
    <scope>NUCLEOTIDE SEQUENCE [LARGE SCALE GENOMIC DNA]</scope>
    <source>
        <strain evidence="30 31">CBS 291.85</strain>
    </source>
</reference>
<keyword evidence="11 25" id="KW-0067">ATP-binding</keyword>
<keyword evidence="5" id="KW-0926">Vacuole</keyword>
<dbReference type="NCBIfam" id="TIGR01517">
    <property type="entry name" value="ATPase-IIB_Ca"/>
    <property type="match status" value="1"/>
</dbReference>
<evidence type="ECO:0000256" key="13">
    <source>
        <dbReference type="ARBA" id="ARBA00022917"/>
    </source>
</evidence>
<comment type="subcellular location">
    <subcellularLocation>
        <location evidence="25">Membrane</location>
        <topology evidence="25">Multi-pass membrane protein</topology>
    </subcellularLocation>
    <subcellularLocation>
        <location evidence="1">Vacuole membrane</location>
        <topology evidence="1">Multi-pass membrane protein</topology>
    </subcellularLocation>
</comment>
<dbReference type="InterPro" id="IPR012340">
    <property type="entry name" value="NA-bd_OB-fold"/>
</dbReference>
<dbReference type="InterPro" id="IPR004014">
    <property type="entry name" value="ATPase_P-typ_cation-transptr_N"/>
</dbReference>
<dbReference type="InterPro" id="IPR057308">
    <property type="entry name" value="CHCR_PEP5_VPS11"/>
</dbReference>
<evidence type="ECO:0000256" key="22">
    <source>
        <dbReference type="ARBA" id="ARBA00093502"/>
    </source>
</evidence>
<keyword evidence="18 25" id="KW-0472">Membrane</keyword>
<comment type="similarity">
    <text evidence="2">Belongs to the eIF-2-alpha family.</text>
</comment>
<dbReference type="Gene3D" id="3.30.70.1130">
    <property type="entry name" value="EIF_2_alpha"/>
    <property type="match status" value="1"/>
</dbReference>
<evidence type="ECO:0000256" key="10">
    <source>
        <dbReference type="ARBA" id="ARBA00022837"/>
    </source>
</evidence>
<dbReference type="FunFam" id="1.20.1110.10:FF:000039">
    <property type="entry name" value="Calcium-transporting ATPase"/>
    <property type="match status" value="1"/>
</dbReference>
<dbReference type="SUPFAM" id="SSF81660">
    <property type="entry name" value="Metal cation-transporting ATPase, ATP-binding domain N"/>
    <property type="match status" value="1"/>
</dbReference>
<keyword evidence="12" id="KW-0460">Magnesium</keyword>
<dbReference type="SUPFAM" id="SSF81653">
    <property type="entry name" value="Calcium ATPase, transduction domain A"/>
    <property type="match status" value="1"/>
</dbReference>
<feature type="domain" description="S1 motif" evidence="28">
    <location>
        <begin position="2356"/>
        <end position="2427"/>
    </location>
</feature>
<dbReference type="SUPFAM" id="SSF46785">
    <property type="entry name" value="Winged helix' DNA-binding domain"/>
    <property type="match status" value="1"/>
</dbReference>
<keyword evidence="23" id="KW-0862">Zinc</keyword>
<feature type="transmembrane region" description="Helical" evidence="25">
    <location>
        <begin position="1275"/>
        <end position="1296"/>
    </location>
</feature>
<keyword evidence="15" id="KW-1278">Translocase</keyword>
<organism evidence="30 31">
    <name type="scientific">Tetrapyrgos nigripes</name>
    <dbReference type="NCBI Taxonomy" id="182062"/>
    <lineage>
        <taxon>Eukaryota</taxon>
        <taxon>Fungi</taxon>
        <taxon>Dikarya</taxon>
        <taxon>Basidiomycota</taxon>
        <taxon>Agaricomycotina</taxon>
        <taxon>Agaricomycetes</taxon>
        <taxon>Agaricomycetidae</taxon>
        <taxon>Agaricales</taxon>
        <taxon>Marasmiineae</taxon>
        <taxon>Marasmiaceae</taxon>
        <taxon>Tetrapyrgos</taxon>
    </lineage>
</organism>
<dbReference type="Pfam" id="PF13246">
    <property type="entry name" value="Cation_ATPase"/>
    <property type="match status" value="1"/>
</dbReference>
<feature type="region of interest" description="Disordered" evidence="26">
    <location>
        <begin position="514"/>
        <end position="574"/>
    </location>
</feature>
<name>A0A8H5LSB5_9AGAR</name>
<dbReference type="Pfam" id="PF23341">
    <property type="entry name" value="PEP5_VPS11_N"/>
    <property type="match status" value="1"/>
</dbReference>
<dbReference type="Pfam" id="PF00122">
    <property type="entry name" value="E1-E2_ATPase"/>
    <property type="match status" value="1"/>
</dbReference>
<dbReference type="InterPro" id="IPR001841">
    <property type="entry name" value="Znf_RING"/>
</dbReference>
<feature type="transmembrane region" description="Helical" evidence="25">
    <location>
        <begin position="2195"/>
        <end position="2217"/>
    </location>
</feature>
<evidence type="ECO:0000256" key="24">
    <source>
        <dbReference type="PROSITE-ProRule" id="PRU01006"/>
    </source>
</evidence>
<dbReference type="Pfam" id="PF01399">
    <property type="entry name" value="PCI"/>
    <property type="match status" value="1"/>
</dbReference>
<comment type="similarity">
    <text evidence="19 25">Belongs to the cation transport ATPase (P-type) (TC 3.A.3) family.</text>
</comment>
<dbReference type="InterPro" id="IPR006068">
    <property type="entry name" value="ATPase_P-typ_cation-transptr_C"/>
</dbReference>
<dbReference type="Pfam" id="PF23356">
    <property type="entry name" value="TPR_PEP5_VPS11"/>
    <property type="match status" value="2"/>
</dbReference>
<sequence>MLGLGDGSVLLYRHLDQSLASSTSLTALPKPRTVHETPTEPITGLGFRSPITSTSNPPQVNGHFRDSTASLDHHNSNLYLFVVTTNHVLVYQASGKGSGSSAVAVDEIGCGLGCAVMDSRSFSKEMVIARDEAIYMCGVEGRGNAFAYEGPKSSVHAYHSYLVIVSPPIVPSASAASATVRNFARVAESSEITKLYGVIATVQVTVFDPANKIVAYTGTFTQGVREVIVAPWGGLYVLGNNGEVTHLVEKPTSEKLEMLYRRSMFGLATNLAQTQGLDDSSVADIHRQYGDHLYSKGDYDGAMNQYLKTMGWVQPSYVIRKFLDAQRIHNLVTYLQELHSQGLANSDHTTLLLNTYTKLKDVSRLDTFIKTESKASRRSGGETSDELPFDLDTAIRVCRQAGYFEHAGYLAKKYERHEEYLRIQIEDAEQYEDALAYLRELGAEAAESNLARYGRGLLANLPEDTTQLLIDLCTISEAPVEVEGETPESPSKPSGGYLSYLNINRNSIVAQTTTSSETATIPAPSIHTVRPGDTASTRNSVHEGRIGDVNGSNHDSVTGTPRTASPPPVGPLQVSARPVKRLSPRVYFAHFVDHMEQFVVFLETVAARRWGQSVDEEFKGSESIIPPVTDDSDEKDQIAVWNTLLELYLTLPGFSSASTKPQDEKALRSKALRLLQSDAIPYDPTHALILCSSRGYTDGLVLLWEKMGMYEDVLRFWMDREAVEPGASVEVVKHLQLYGAKHPHLYPLVLRFLTSSSALLSKHQDDLKDILGHIDEEGIMPPLGIIQLLSRNDVASIGLVKNWLIERIQHERSEIQADQEWIQSYRMETAAKFKQVEELSDHEHPKVFHVTRCSGCGGQLDLPSVHFMCNHSYHQRCIVDHDTECPKCAREHGVIREIRKNNEQLADQHDLFVSEVREGGFKTLANGFSREVDDPASRPTPRITTDATLLSPHSPASPSATAVDDSSFITNVPPSPTISERSSVHYEPTTSLALRGNKPDAKGLSFLAPIEHHSTHGRKGSINSLATTTEAGTDPDYHSLRPSHEVELSQIKTNTTDATRVTSHSHLRDPSKSNSKGKGKDTSDEDEDEEGDPKSQRAELQQDVELNPTPFRFKPYELAHMLDPKSYEALRDIGGVKSLLRGLGVDPAKGLNSESSTPLTRVKSVEAKGGINTPGDAGSGEGASQRHDPNQDSQHLPAIMLTEPDGGVKAGVSPSPSAPSINAGVGDDGDDGWDEKGAFNASLADRRRVYGENVIPDRKSKSLLQLMWTAAKDKVLVLLGIAAVVSLALGLFQDFGTPRDPDEPPVDWVEGVAIVVAILIVVIVGSVNDWQKERQFKTLNDKKEERGVHVIRAGVEVIIDVKELVVGDIAILEPGEIIPCDGVLLSGHNVRCDESGATGESDAIRKVSWAEWTGLREKEKISNSDMVDPHSELAHTDCFVVSGSKILEGVGRYIVVAVGQKSFHGRIMMALRGDTENTPLQLKLNNLAELIAKLGSAAGLILFTALLIRFFVQLGTNDPVRTSSEKGIAFVNILIIAVTIIVVAVPEGLPLAVTLALSFATKRMTSENLLVRVLGSCETMANASVVCTDKTGTLTQNVMSVVAGSVGIHAKFVKNIKEHEGRTNANEPAGVDPGTAPKPSRKHDKDFSLDQSELNSVLSPQLQALFNESIAVNSTAFEDRDPSTGELVFVGSKTETALLTLAKELGWRDYRATRDELGNDDLVVQMLPFSSERKAMGVVVKTPNGKYRLHAKGAGEILSKRCTRHVVVGRPGESSQNGGEVETQEMDELAADNISRTIIFYANQMLRTISLCYRDLESWPPAGAELNEAGEVAWDDLARDMTLIGITGIEDPLRDGVTDAVAKCHHAGVSVKMVTGDNVLTARSIATQCGIFTKGGIIMEGPVFRQLSQPEMVEIVPRLQVLARSSPEDKKILVETLKHLGEIVGVTGDGTNDGPALKTANVGFSMGISGTEVAKEASDIILMDDNFASIVKAIIWGRCVNDSVRKFLQFQLSTNVTAVIITFVSAVASDQEESVLSAVQLLWINIIMDTFAALALATDPAHEGLLDRKPDRKTSPLFTTDMYKQILFQSCYQTAAILIFHFLGRQILGLENTEHNGDVVKTLVFNAFVFAQIFNSVNSRRLDKHLNIFEGILRNQWFIGITLLAPLLPPEIAVQILIVFVGGAAFQVTRVDGEIWGISLALGCVSIPLGALVRLLPNEPFERFFRRVGLLGKSDEELPTSNFDQEGWNGAISLVRDNLSTFANLRGGRLRSSSFVLKSRSARLSSDQEPLKISSLLTMAPTLIAGAVATQGYVQQGSLSDPASTDPSRSSAALWEGKLQLHPAMRYYEQKYPEVDELVMVQVRQIAEMGAYVKLLEYDNTEGMILLSELSRRRIRSVQKLIRVGRNEVVVVLRVDKEKGYIDLSKRRVSPEDITKCEERYMKSKTVASILRHVASKIPSLDADANDAEASAPTPADKESKKARRAARKAAEGDEIVDEVPVSTGNEEGKLEMLYETIAWPLGKTYGHPYDAFKLTLTEPDTVFSTLQTSMSPSVKSVLMATIARRLTPQPIKLRADIEVTCYTPAGIDAIKKALRAGEKESNEAVPIKVKLVAPPLYVLSTNATDKYAAVDRLERAIESIQSTIEEQGGSLVVKMKAAEYSPSSRKPCRRQTNKILLSSWQRQDKRMQKYLETRTTRNKCRLVRLHDDSRKQLLKIIQDDEMAPYYQAITNLPKSPLPLDSKLLSSLQEANAATLKTLDETLASAEATEGESEISDALKARANFLTRIGERDKAIEAQKLALEKTPGLGSRIDIVLTLIRIGFFWNDEELIVWGLDKAEKSVFRPQILVLLIEEGGDWDRRNRLKVYQGLHLLSIRQFKRAGELLLDALSTFTASELLEYNDFVALTIIAGALTLSRVDLKKKLIGSSEVNAALPDLPIPGDLVKNLYDCHYDKFFKALALLEQTHLLPSRLLSPHARYYVREMRILAYAQLLESYRSLTLESLGLAFGVTVEFVDNELSHFISTGRLHASIDKVHGIVETTKTSEAWGKKINQFEQVVRQGDVLLNELQRLSKVLY</sequence>
<feature type="region of interest" description="Disordered" evidence="26">
    <location>
        <begin position="929"/>
        <end position="997"/>
    </location>
</feature>
<dbReference type="InterPro" id="IPR000717">
    <property type="entry name" value="PCI_dom"/>
</dbReference>
<dbReference type="InterPro" id="IPR024763">
    <property type="entry name" value="VPS11_C"/>
</dbReference>
<keyword evidence="4" id="KW-0396">Initiation factor</keyword>
<dbReference type="SUPFAM" id="SSF57850">
    <property type="entry name" value="RING/U-box"/>
    <property type="match status" value="1"/>
</dbReference>
<evidence type="ECO:0000259" key="29">
    <source>
        <dbReference type="PROSITE" id="PS50250"/>
    </source>
</evidence>
<dbReference type="Gene3D" id="1.25.40.570">
    <property type="match status" value="1"/>
</dbReference>
<dbReference type="GO" id="GO:0005886">
    <property type="term" value="C:plasma membrane"/>
    <property type="evidence" value="ECO:0007669"/>
    <property type="project" value="TreeGrafter"/>
</dbReference>
<dbReference type="InterPro" id="IPR008250">
    <property type="entry name" value="ATPase_P-typ_transduc_dom_A_sf"/>
</dbReference>
<evidence type="ECO:0000256" key="15">
    <source>
        <dbReference type="ARBA" id="ARBA00022967"/>
    </source>
</evidence>
<dbReference type="Pfam" id="PF00690">
    <property type="entry name" value="Cation_ATPase_N"/>
    <property type="match status" value="1"/>
</dbReference>
<dbReference type="GO" id="GO:0005388">
    <property type="term" value="F:P-type calcium transporter activity"/>
    <property type="evidence" value="ECO:0007669"/>
    <property type="project" value="UniProtKB-EC"/>
</dbReference>
<comment type="catalytic activity">
    <reaction evidence="20 25">
        <text>Ca(2+)(in) + ATP + H2O = Ca(2+)(out) + ADP + phosphate + H(+)</text>
        <dbReference type="Rhea" id="RHEA:18105"/>
        <dbReference type="ChEBI" id="CHEBI:15377"/>
        <dbReference type="ChEBI" id="CHEBI:15378"/>
        <dbReference type="ChEBI" id="CHEBI:29108"/>
        <dbReference type="ChEBI" id="CHEBI:30616"/>
        <dbReference type="ChEBI" id="CHEBI:43474"/>
        <dbReference type="ChEBI" id="CHEBI:456216"/>
        <dbReference type="EC" id="7.2.2.10"/>
    </reaction>
</comment>
<keyword evidence="17 25" id="KW-0406">Ion transport</keyword>
<feature type="compositionally biased region" description="Basic and acidic residues" evidence="26">
    <location>
        <begin position="1035"/>
        <end position="1047"/>
    </location>
</feature>
<feature type="region of interest" description="Disordered" evidence="26">
    <location>
        <begin position="1619"/>
        <end position="1647"/>
    </location>
</feature>
<keyword evidence="16 25" id="KW-1133">Transmembrane helix</keyword>
<dbReference type="SUPFAM" id="SSF56784">
    <property type="entry name" value="HAD-like"/>
    <property type="match status" value="1"/>
</dbReference>
<evidence type="ECO:0000256" key="8">
    <source>
        <dbReference type="ARBA" id="ARBA00022723"/>
    </source>
</evidence>
<dbReference type="InterPro" id="IPR044126">
    <property type="entry name" value="S1_IF2_alpha"/>
</dbReference>
<protein>
    <recommendedName>
        <fullName evidence="25">Calcium-transporting ATPase</fullName>
        <ecNumber evidence="25">7.2.2.10</ecNumber>
    </recommendedName>
</protein>
<dbReference type="SUPFAM" id="SSF110993">
    <property type="entry name" value="eIF-2-alpha, C-terminal domain"/>
    <property type="match status" value="1"/>
</dbReference>
<dbReference type="PRINTS" id="PR00119">
    <property type="entry name" value="CATATPASE"/>
</dbReference>
<evidence type="ECO:0000256" key="3">
    <source>
        <dbReference type="ARBA" id="ARBA00022448"/>
    </source>
</evidence>
<feature type="transmembrane region" description="Helical" evidence="25">
    <location>
        <begin position="2157"/>
        <end position="2183"/>
    </location>
</feature>
<evidence type="ECO:0000256" key="4">
    <source>
        <dbReference type="ARBA" id="ARBA00022540"/>
    </source>
</evidence>
<dbReference type="SFLD" id="SFLDG00002">
    <property type="entry name" value="C1.7:_P-type_atpase_like"/>
    <property type="match status" value="1"/>
</dbReference>
<keyword evidence="7 25" id="KW-0812">Transmembrane</keyword>
<dbReference type="Gene3D" id="1.20.1110.10">
    <property type="entry name" value="Calcium-transporting ATPase, transmembrane domain"/>
    <property type="match status" value="1"/>
</dbReference>
<evidence type="ECO:0000256" key="14">
    <source>
        <dbReference type="ARBA" id="ARBA00022942"/>
    </source>
</evidence>
<dbReference type="PROSITE" id="PS50089">
    <property type="entry name" value="ZF_RING_2"/>
    <property type="match status" value="1"/>
</dbReference>
<feature type="domain" description="PCI" evidence="29">
    <location>
        <begin position="2878"/>
        <end position="3047"/>
    </location>
</feature>
<gene>
    <name evidence="30" type="ORF">D9758_003794</name>
</gene>
<dbReference type="InterPro" id="IPR023298">
    <property type="entry name" value="ATPase_P-typ_TM_dom_sf"/>
</dbReference>
<dbReference type="Gene3D" id="3.40.50.1000">
    <property type="entry name" value="HAD superfamily/HAD-like"/>
    <property type="match status" value="1"/>
</dbReference>
<dbReference type="NCBIfam" id="TIGR01494">
    <property type="entry name" value="ATPase_P-type"/>
    <property type="match status" value="1"/>
</dbReference>
<dbReference type="Proteomes" id="UP000559256">
    <property type="component" value="Unassembled WGS sequence"/>
</dbReference>
<feature type="transmembrane region" description="Helical" evidence="25">
    <location>
        <begin position="1490"/>
        <end position="1512"/>
    </location>
</feature>
<dbReference type="InterPro" id="IPR018303">
    <property type="entry name" value="ATPase_P-typ_P_site"/>
</dbReference>
<keyword evidence="23" id="KW-0863">Zinc-finger</keyword>
<dbReference type="PROSITE" id="PS50126">
    <property type="entry name" value="S1"/>
    <property type="match status" value="1"/>
</dbReference>
<feature type="compositionally biased region" description="Polar residues" evidence="26">
    <location>
        <begin position="50"/>
        <end position="59"/>
    </location>
</feature>
<dbReference type="Pfam" id="PF12451">
    <property type="entry name" value="VPS11_C"/>
    <property type="match status" value="1"/>
</dbReference>
<dbReference type="GO" id="GO:0005524">
    <property type="term" value="F:ATP binding"/>
    <property type="evidence" value="ECO:0007669"/>
    <property type="project" value="UniProtKB-KW"/>
</dbReference>
<keyword evidence="13" id="KW-0648">Protein biosynthesis</keyword>
<keyword evidence="31" id="KW-1185">Reference proteome</keyword>
<evidence type="ECO:0000256" key="20">
    <source>
        <dbReference type="ARBA" id="ARBA00048694"/>
    </source>
</evidence>
<dbReference type="InterPro" id="IPR011488">
    <property type="entry name" value="TIF_2_asu"/>
</dbReference>
<evidence type="ECO:0000256" key="12">
    <source>
        <dbReference type="ARBA" id="ARBA00022842"/>
    </source>
</evidence>
<dbReference type="PROSITE" id="PS50250">
    <property type="entry name" value="PCI"/>
    <property type="match status" value="1"/>
</dbReference>
<dbReference type="InterPro" id="IPR036412">
    <property type="entry name" value="HAD-like_sf"/>
</dbReference>
<feature type="compositionally biased region" description="Low complexity" evidence="26">
    <location>
        <begin position="947"/>
        <end position="962"/>
    </location>
</feature>
<dbReference type="InterPro" id="IPR024054">
    <property type="entry name" value="TIF2_asu_middle_sf"/>
</dbReference>
<dbReference type="SMART" id="SM00316">
    <property type="entry name" value="S1"/>
    <property type="match status" value="1"/>
</dbReference>
<dbReference type="InterPro" id="IPR000547">
    <property type="entry name" value="Clathrin_H-chain/VPS_repeat"/>
</dbReference>
<dbReference type="Gene3D" id="1.10.150.190">
    <property type="entry name" value="Translation initiation factor 2, subunit 1, domain 2"/>
    <property type="match status" value="1"/>
</dbReference>
<dbReference type="PANTHER" id="PTHR24093">
    <property type="entry name" value="CATION TRANSPORTING ATPASE"/>
    <property type="match status" value="1"/>
</dbReference>
<evidence type="ECO:0000256" key="5">
    <source>
        <dbReference type="ARBA" id="ARBA00022554"/>
    </source>
</evidence>
<dbReference type="Pfam" id="PF10602">
    <property type="entry name" value="RPN7"/>
    <property type="match status" value="1"/>
</dbReference>
<evidence type="ECO:0000256" key="17">
    <source>
        <dbReference type="ARBA" id="ARBA00023065"/>
    </source>
</evidence>
<dbReference type="InterPro" id="IPR024055">
    <property type="entry name" value="TIF2_asu_C"/>
</dbReference>
<dbReference type="InterPro" id="IPR023214">
    <property type="entry name" value="HAD_sf"/>
</dbReference>
<accession>A0A8H5LSB5</accession>
<dbReference type="SMART" id="SM00088">
    <property type="entry name" value="PINT"/>
    <property type="match status" value="1"/>
</dbReference>
<dbReference type="GO" id="GO:0006886">
    <property type="term" value="P:intracellular protein transport"/>
    <property type="evidence" value="ECO:0007669"/>
    <property type="project" value="UniProtKB-UniRule"/>
</dbReference>
<feature type="repeat" description="CHCR" evidence="24">
    <location>
        <begin position="306"/>
        <end position="466"/>
    </location>
</feature>
<evidence type="ECO:0000256" key="21">
    <source>
        <dbReference type="ARBA" id="ARBA00093435"/>
    </source>
</evidence>
<dbReference type="InterPro" id="IPR001757">
    <property type="entry name" value="P_typ_ATPase"/>
</dbReference>
<dbReference type="CDD" id="cd04452">
    <property type="entry name" value="S1_IF2_alpha"/>
    <property type="match status" value="1"/>
</dbReference>
<evidence type="ECO:0000256" key="26">
    <source>
        <dbReference type="SAM" id="MobiDB-lite"/>
    </source>
</evidence>
<dbReference type="EMBL" id="JAACJM010000019">
    <property type="protein sequence ID" value="KAF5367569.1"/>
    <property type="molecule type" value="Genomic_DNA"/>
</dbReference>
<dbReference type="InterPro" id="IPR036390">
    <property type="entry name" value="WH_DNA-bd_sf"/>
</dbReference>
<keyword evidence="6 25" id="KW-0109">Calcium transport</keyword>
<keyword evidence="10 25" id="KW-0106">Calcium</keyword>
<dbReference type="InterPro" id="IPR003029">
    <property type="entry name" value="S1_domain"/>
</dbReference>
<dbReference type="Pfam" id="PF21154">
    <property type="entry name" value="RPN7_PSMD6_C"/>
    <property type="match status" value="1"/>
</dbReference>
<evidence type="ECO:0000259" key="27">
    <source>
        <dbReference type="PROSITE" id="PS50089"/>
    </source>
</evidence>
<dbReference type="Gene3D" id="2.70.150.10">
    <property type="entry name" value="Calcium-transporting ATPase, cytoplasmic transduction domain A"/>
    <property type="match status" value="1"/>
</dbReference>
<dbReference type="Pfam" id="PF07541">
    <property type="entry name" value="EIF_2_alpha"/>
    <property type="match status" value="1"/>
</dbReference>
<dbReference type="GO" id="GO:0008541">
    <property type="term" value="C:proteasome regulatory particle, lid subcomplex"/>
    <property type="evidence" value="ECO:0007669"/>
    <property type="project" value="UniProtKB-ARBA"/>
</dbReference>
<dbReference type="InterPro" id="IPR044492">
    <property type="entry name" value="P_typ_ATPase_HD_dom"/>
</dbReference>
<dbReference type="CDD" id="cd16688">
    <property type="entry name" value="RING-H2_Vps11"/>
    <property type="match status" value="1"/>
</dbReference>
<comment type="subunit">
    <text evidence="22">The 26S proteasome is composed of a core protease, known as the 20S proteasome, capped at one or both ends by the 19S regulatory complex (RC). The RC is composed of at least 18 different subunits in two subcomplexes, the base and the lid, which form the portions proximal and distal to the 20S proteolytic core, respectively. Component of the lid subcomplex of the 19S RC.</text>
</comment>
<dbReference type="FunFam" id="1.25.40.570:FF:000005">
    <property type="entry name" value="26S proteasome regulatory subunit N7"/>
    <property type="match status" value="1"/>
</dbReference>
<evidence type="ECO:0000256" key="11">
    <source>
        <dbReference type="ARBA" id="ARBA00022840"/>
    </source>
</evidence>
<dbReference type="FunFam" id="2.40.50.140:FF:000015">
    <property type="entry name" value="Eukaryotic translation initiation factor 2 subunit alpha"/>
    <property type="match status" value="1"/>
</dbReference>
<keyword evidence="14" id="KW-0647">Proteasome</keyword>
<dbReference type="SFLD" id="SFLDS00003">
    <property type="entry name" value="Haloacid_Dehalogenase"/>
    <property type="match status" value="1"/>
</dbReference>
<dbReference type="PANTHER" id="PTHR24093:SF369">
    <property type="entry name" value="CALCIUM-TRANSPORTING ATPASE"/>
    <property type="match status" value="1"/>
</dbReference>
<evidence type="ECO:0000313" key="31">
    <source>
        <dbReference type="Proteomes" id="UP000559256"/>
    </source>
</evidence>
<evidence type="ECO:0000256" key="2">
    <source>
        <dbReference type="ARBA" id="ARBA00007223"/>
    </source>
</evidence>
<dbReference type="PRINTS" id="PR00120">
    <property type="entry name" value="HATPASE"/>
</dbReference>
<feature type="compositionally biased region" description="Polar residues" evidence="26">
    <location>
        <begin position="967"/>
        <end position="981"/>
    </location>
</feature>
<dbReference type="SUPFAM" id="SSF81665">
    <property type="entry name" value="Calcium ATPase, transmembrane domain M"/>
    <property type="match status" value="1"/>
</dbReference>
<feature type="domain" description="RING-type" evidence="27">
    <location>
        <begin position="853"/>
        <end position="888"/>
    </location>
</feature>
<dbReference type="GO" id="GO:0003723">
    <property type="term" value="F:RNA binding"/>
    <property type="evidence" value="ECO:0007669"/>
    <property type="project" value="InterPro"/>
</dbReference>
<comment type="caution">
    <text evidence="30">The sequence shown here is derived from an EMBL/GenBank/DDBJ whole genome shotgun (WGS) entry which is preliminary data.</text>
</comment>
<evidence type="ECO:0000256" key="25">
    <source>
        <dbReference type="RuleBase" id="RU361146"/>
    </source>
</evidence>
<dbReference type="GO" id="GO:0016192">
    <property type="term" value="P:vesicle-mediated transport"/>
    <property type="evidence" value="ECO:0007669"/>
    <property type="project" value="InterPro"/>
</dbReference>
<comment type="function">
    <text evidence="21">Component of the 19S cap proteasome complex which acts as a regulatory subunit of the 26S proteasome, involved in the ATP-dependent degradation of ubiquitinated proteins.</text>
</comment>
<dbReference type="InterPro" id="IPR023299">
    <property type="entry name" value="ATPase_P-typ_cyto_dom_N"/>
</dbReference>
<dbReference type="InterPro" id="IPR045135">
    <property type="entry name" value="Rpn7_N"/>
</dbReference>
<evidence type="ECO:0000256" key="7">
    <source>
        <dbReference type="ARBA" id="ARBA00022692"/>
    </source>
</evidence>
<dbReference type="PROSITE" id="PS00154">
    <property type="entry name" value="ATPASE_E1_E2"/>
    <property type="match status" value="1"/>
</dbReference>
<dbReference type="GO" id="GO:0008270">
    <property type="term" value="F:zinc ion binding"/>
    <property type="evidence" value="ECO:0007669"/>
    <property type="project" value="UniProtKB-KW"/>
</dbReference>
<dbReference type="InterPro" id="IPR059000">
    <property type="entry name" value="ATPase_P-type_domA"/>
</dbReference>
<dbReference type="Pfam" id="PF17122">
    <property type="entry name" value="zf-C3H2C3"/>
    <property type="match status" value="1"/>
</dbReference>